<protein>
    <recommendedName>
        <fullName evidence="13">THAP-type domain-containing protein</fullName>
    </recommendedName>
</protein>
<dbReference type="SMART" id="SM00692">
    <property type="entry name" value="DM3"/>
    <property type="match status" value="1"/>
</dbReference>
<dbReference type="Proteomes" id="UP001329430">
    <property type="component" value="Chromosome 3"/>
</dbReference>
<evidence type="ECO:0000256" key="5">
    <source>
        <dbReference type="ARBA" id="ARBA00022833"/>
    </source>
</evidence>
<dbReference type="Pfam" id="PF05485">
    <property type="entry name" value="THAP"/>
    <property type="match status" value="1"/>
</dbReference>
<dbReference type="InterPro" id="IPR038441">
    <property type="entry name" value="THAP_Znf_sf"/>
</dbReference>
<keyword evidence="3" id="KW-0479">Metal-binding</keyword>
<dbReference type="AlphaFoldDB" id="A0AAN7VJN6"/>
<evidence type="ECO:0000256" key="3">
    <source>
        <dbReference type="ARBA" id="ARBA00022723"/>
    </source>
</evidence>
<dbReference type="GO" id="GO:0008270">
    <property type="term" value="F:zinc ion binding"/>
    <property type="evidence" value="ECO:0007669"/>
    <property type="project" value="UniProtKB-KW"/>
</dbReference>
<proteinExistence type="inferred from homology"/>
<keyword evidence="11" id="KW-0131">Cell cycle</keyword>
<evidence type="ECO:0000256" key="2">
    <source>
        <dbReference type="ARBA" id="ARBA00006177"/>
    </source>
</evidence>
<evidence type="ECO:0000256" key="10">
    <source>
        <dbReference type="ARBA" id="ARBA00023242"/>
    </source>
</evidence>
<dbReference type="InterPro" id="IPR006612">
    <property type="entry name" value="THAP_Znf"/>
</dbReference>
<dbReference type="EMBL" id="JAVRBK010000003">
    <property type="protein sequence ID" value="KAK5646736.1"/>
    <property type="molecule type" value="Genomic_DNA"/>
</dbReference>
<dbReference type="InterPro" id="IPR026516">
    <property type="entry name" value="THAP1/10"/>
</dbReference>
<evidence type="ECO:0000256" key="8">
    <source>
        <dbReference type="ARBA" id="ARBA00023125"/>
    </source>
</evidence>
<evidence type="ECO:0000259" key="13">
    <source>
        <dbReference type="PROSITE" id="PS50950"/>
    </source>
</evidence>
<keyword evidence="6" id="KW-0805">Transcription regulation</keyword>
<keyword evidence="4 12" id="KW-0863">Zinc-finger</keyword>
<gene>
    <name evidence="14" type="ORF">RI129_005200</name>
</gene>
<dbReference type="PANTHER" id="PTHR46600">
    <property type="entry name" value="THAP DOMAIN-CONTAINING"/>
    <property type="match status" value="1"/>
</dbReference>
<comment type="caution">
    <text evidence="14">The sequence shown here is derived from an EMBL/GenBank/DDBJ whole genome shotgun (WGS) entry which is preliminary data.</text>
</comment>
<keyword evidence="10" id="KW-0539">Nucleus</keyword>
<keyword evidence="7" id="KW-0175">Coiled coil</keyword>
<dbReference type="PANTHER" id="PTHR46600:SF1">
    <property type="entry name" value="THAP DOMAIN-CONTAINING PROTEIN 1"/>
    <property type="match status" value="1"/>
</dbReference>
<dbReference type="SMART" id="SM00980">
    <property type="entry name" value="THAP"/>
    <property type="match status" value="1"/>
</dbReference>
<reference evidence="14 15" key="1">
    <citation type="journal article" date="2024" name="Insects">
        <title>An Improved Chromosome-Level Genome Assembly of the Firefly Pyrocoelia pectoralis.</title>
        <authorList>
            <person name="Fu X."/>
            <person name="Meyer-Rochow V.B."/>
            <person name="Ballantyne L."/>
            <person name="Zhu X."/>
        </authorList>
    </citation>
    <scope>NUCLEOTIDE SEQUENCE [LARGE SCALE GENOMIC DNA]</scope>
    <source>
        <strain evidence="14">XCY_ONT2</strain>
    </source>
</reference>
<evidence type="ECO:0000256" key="11">
    <source>
        <dbReference type="ARBA" id="ARBA00023306"/>
    </source>
</evidence>
<dbReference type="SUPFAM" id="SSF57716">
    <property type="entry name" value="Glucocorticoid receptor-like (DNA-binding domain)"/>
    <property type="match status" value="1"/>
</dbReference>
<evidence type="ECO:0000313" key="14">
    <source>
        <dbReference type="EMBL" id="KAK5646736.1"/>
    </source>
</evidence>
<evidence type="ECO:0000256" key="12">
    <source>
        <dbReference type="PROSITE-ProRule" id="PRU00309"/>
    </source>
</evidence>
<evidence type="ECO:0000256" key="7">
    <source>
        <dbReference type="ARBA" id="ARBA00023054"/>
    </source>
</evidence>
<evidence type="ECO:0000256" key="1">
    <source>
        <dbReference type="ARBA" id="ARBA00004642"/>
    </source>
</evidence>
<name>A0AAN7VJN6_9COLE</name>
<evidence type="ECO:0000256" key="6">
    <source>
        <dbReference type="ARBA" id="ARBA00023015"/>
    </source>
</evidence>
<feature type="domain" description="THAP-type" evidence="13">
    <location>
        <begin position="1"/>
        <end position="79"/>
    </location>
</feature>
<keyword evidence="5" id="KW-0862">Zinc</keyword>
<dbReference type="GO" id="GO:0043565">
    <property type="term" value="F:sequence-specific DNA binding"/>
    <property type="evidence" value="ECO:0007669"/>
    <property type="project" value="InterPro"/>
</dbReference>
<organism evidence="14 15">
    <name type="scientific">Pyrocoelia pectoralis</name>
    <dbReference type="NCBI Taxonomy" id="417401"/>
    <lineage>
        <taxon>Eukaryota</taxon>
        <taxon>Metazoa</taxon>
        <taxon>Ecdysozoa</taxon>
        <taxon>Arthropoda</taxon>
        <taxon>Hexapoda</taxon>
        <taxon>Insecta</taxon>
        <taxon>Pterygota</taxon>
        <taxon>Neoptera</taxon>
        <taxon>Endopterygota</taxon>
        <taxon>Coleoptera</taxon>
        <taxon>Polyphaga</taxon>
        <taxon>Elateriformia</taxon>
        <taxon>Elateroidea</taxon>
        <taxon>Lampyridae</taxon>
        <taxon>Lampyrinae</taxon>
        <taxon>Pyrocoelia</taxon>
    </lineage>
</organism>
<accession>A0AAN7VJN6</accession>
<dbReference type="Gene3D" id="6.20.210.20">
    <property type="entry name" value="THAP domain"/>
    <property type="match status" value="1"/>
</dbReference>
<evidence type="ECO:0000256" key="4">
    <source>
        <dbReference type="ARBA" id="ARBA00022771"/>
    </source>
</evidence>
<evidence type="ECO:0000313" key="15">
    <source>
        <dbReference type="Proteomes" id="UP001329430"/>
    </source>
</evidence>
<dbReference type="PROSITE" id="PS50950">
    <property type="entry name" value="ZF_THAP"/>
    <property type="match status" value="1"/>
</dbReference>
<dbReference type="GO" id="GO:0005654">
    <property type="term" value="C:nucleoplasm"/>
    <property type="evidence" value="ECO:0007669"/>
    <property type="project" value="UniProtKB-SubCell"/>
</dbReference>
<evidence type="ECO:0000256" key="9">
    <source>
        <dbReference type="ARBA" id="ARBA00023163"/>
    </source>
</evidence>
<sequence>MVGCSAYGCKNRSEQGFLMKVFPRDPERRKQWIAKVRRDDWTPTNKSNLCEIHFEPEMWEKTRQDGTRKLKCNAVPTIFSFIQAKPKREPPT</sequence>
<keyword evidence="8 12" id="KW-0238">DNA-binding</keyword>
<keyword evidence="15" id="KW-1185">Reference proteome</keyword>
<keyword evidence="9" id="KW-0804">Transcription</keyword>
<comment type="subcellular location">
    <subcellularLocation>
        <location evidence="1">Nucleus</location>
        <location evidence="1">Nucleoplasm</location>
    </subcellularLocation>
</comment>
<comment type="similarity">
    <text evidence="2">Belongs to the THAP1 family.</text>
</comment>